<feature type="compositionally biased region" description="Basic and acidic residues" evidence="1">
    <location>
        <begin position="170"/>
        <end position="185"/>
    </location>
</feature>
<evidence type="ECO:0000313" key="3">
    <source>
        <dbReference type="Proteomes" id="UP001251528"/>
    </source>
</evidence>
<dbReference type="Proteomes" id="UP001251528">
    <property type="component" value="Unassembled WGS sequence"/>
</dbReference>
<dbReference type="AlphaFoldDB" id="A0AAJ0CIL5"/>
<feature type="region of interest" description="Disordered" evidence="1">
    <location>
        <begin position="578"/>
        <end position="661"/>
    </location>
</feature>
<reference evidence="2" key="1">
    <citation type="submission" date="2023-06" db="EMBL/GenBank/DDBJ databases">
        <title>Conoideocrella luteorostrata (Hypocreales: Clavicipitaceae), a potential biocontrol fungus for elongate hemlock scale in United States Christmas tree production areas.</title>
        <authorList>
            <person name="Barrett H."/>
            <person name="Lovett B."/>
            <person name="Macias A.M."/>
            <person name="Stajich J.E."/>
            <person name="Kasson M.T."/>
        </authorList>
    </citation>
    <scope>NUCLEOTIDE SEQUENCE</scope>
    <source>
        <strain evidence="2">ARSEF 14590</strain>
    </source>
</reference>
<feature type="compositionally biased region" description="Basic and acidic residues" evidence="1">
    <location>
        <begin position="142"/>
        <end position="160"/>
    </location>
</feature>
<dbReference type="EMBL" id="JASWJB010000198">
    <property type="protein sequence ID" value="KAK2593720.1"/>
    <property type="molecule type" value="Genomic_DNA"/>
</dbReference>
<comment type="caution">
    <text evidence="2">The sequence shown here is derived from an EMBL/GenBank/DDBJ whole genome shotgun (WGS) entry which is preliminary data.</text>
</comment>
<feature type="region of interest" description="Disordered" evidence="1">
    <location>
        <begin position="501"/>
        <end position="550"/>
    </location>
</feature>
<keyword evidence="3" id="KW-1185">Reference proteome</keyword>
<accession>A0AAJ0CIL5</accession>
<proteinExistence type="predicted"/>
<feature type="region of interest" description="Disordered" evidence="1">
    <location>
        <begin position="202"/>
        <end position="291"/>
    </location>
</feature>
<evidence type="ECO:0000313" key="2">
    <source>
        <dbReference type="EMBL" id="KAK2593720.1"/>
    </source>
</evidence>
<evidence type="ECO:0000256" key="1">
    <source>
        <dbReference type="SAM" id="MobiDB-lite"/>
    </source>
</evidence>
<protein>
    <submittedName>
        <fullName evidence="2">Uncharacterized protein</fullName>
    </submittedName>
</protein>
<feature type="compositionally biased region" description="Low complexity" evidence="1">
    <location>
        <begin position="33"/>
        <end position="43"/>
    </location>
</feature>
<organism evidence="2 3">
    <name type="scientific">Conoideocrella luteorostrata</name>
    <dbReference type="NCBI Taxonomy" id="1105319"/>
    <lineage>
        <taxon>Eukaryota</taxon>
        <taxon>Fungi</taxon>
        <taxon>Dikarya</taxon>
        <taxon>Ascomycota</taxon>
        <taxon>Pezizomycotina</taxon>
        <taxon>Sordariomycetes</taxon>
        <taxon>Hypocreomycetidae</taxon>
        <taxon>Hypocreales</taxon>
        <taxon>Clavicipitaceae</taxon>
        <taxon>Conoideocrella</taxon>
    </lineage>
</organism>
<feature type="compositionally biased region" description="Polar residues" evidence="1">
    <location>
        <begin position="627"/>
        <end position="655"/>
    </location>
</feature>
<feature type="compositionally biased region" description="Polar residues" evidence="1">
    <location>
        <begin position="583"/>
        <end position="596"/>
    </location>
</feature>
<feature type="region of interest" description="Disordered" evidence="1">
    <location>
        <begin position="1"/>
        <end position="96"/>
    </location>
</feature>
<gene>
    <name evidence="2" type="ORF">QQS21_008585</name>
</gene>
<feature type="region of interest" description="Disordered" evidence="1">
    <location>
        <begin position="137"/>
        <end position="190"/>
    </location>
</feature>
<feature type="compositionally biased region" description="Polar residues" evidence="1">
    <location>
        <begin position="272"/>
        <end position="286"/>
    </location>
</feature>
<feature type="compositionally biased region" description="Acidic residues" evidence="1">
    <location>
        <begin position="533"/>
        <end position="550"/>
    </location>
</feature>
<feature type="compositionally biased region" description="Basic and acidic residues" evidence="1">
    <location>
        <begin position="216"/>
        <end position="230"/>
    </location>
</feature>
<name>A0AAJ0CIL5_9HYPO</name>
<feature type="compositionally biased region" description="Basic and acidic residues" evidence="1">
    <location>
        <begin position="249"/>
        <end position="271"/>
    </location>
</feature>
<sequence>MEDPWDSPWATDTTTPVKIDLPSEPQKIHFGNSPRKSSRSPSPWARAVEEDGNDHGLWGGWNDTTTGGKASPGWGASPNLRPLGSATGRTTPDPWKLGAEAFNLREGRNTDSAISMRGEEGQPSSFTTILPTEITNTSGLSETHDIQDGGDEDVRQKLPGERCGSPELEEPPRRAIGAERREEGNRQPSKVQELVEMYDGMATSSSTLDLPLTKPTTRDDKTVEVRHEVEQAASDDALPAAAWVGGNDAPKDQITGRDEVVEVEPSVHDHQPTQLDVESSSKQSRLNARAETPPQLVAAPIQEQTPNITSNRKSKPIPLAYSIDLSHLDDLFLNTQPSPAQAETLPDTIEHDTFASVSERKAWYRISRFGSIRKHNYGDDDETYVRVSWRGSHIRQDVLITVRRWMEEDSIGGRVVLGRRSGHAKGNMFNWDSEAPAVEIGQLLAKNKNKSSTVHNRQVSASASVEGTIMSPAVPSFGWSSSVPSSPVRVKGFSSEWHAGPSPLTELARPPTSADSISSVEPPNRTMAIEPDSTMEDGEQGKEEEDDEDDWGEMVSSPMVESNPLFHKDSMVRPLPPTAVCNAETNSTSKSTQGLTISGLETDPWGGLDVFSGTDTMTPAREDKNTVQEPLTKKSTGPLTDDPSASISSFENRSTVEPVKTKSFHVSRPALAAQPKILETQSRETQADEAVASVLRGLPDLSYMLR</sequence>
<feature type="compositionally biased region" description="Low complexity" evidence="1">
    <location>
        <begin position="232"/>
        <end position="242"/>
    </location>
</feature>